<dbReference type="EMBL" id="JAHSPG010000008">
    <property type="protein sequence ID" value="MBV4357765.1"/>
    <property type="molecule type" value="Genomic_DNA"/>
</dbReference>
<dbReference type="RefSeq" id="WP_217791421.1">
    <property type="nucleotide sequence ID" value="NZ_JAHSPG010000008.1"/>
</dbReference>
<sequence>MRFLAIALALLGGIVAQAQTTKDSTQRINFHFQTTYIYQYKPSFHSPYSGTNSLKGEEEKQNSLSATLYLGARLWKGAAIFINPEIVGGSGLTGAVGMGASSNGETFRVGNPEPTLFLGRAFLQQTFALKGGYEDVDDAANQLRGKEPKNFVRVLAGKFGLGDIFDNNDYSNAPRTQFLNWAFMNNGAWDYAADVRGYTYSVSAMLQLGNWAFKAGAAALPTTANGDKLNTNLSEAIALNAQIERAFTINNRPGNIKLLGFHNRANMGNYDSAIKMVEPDITATREFGRTKYGFGVNFSQQTGKYTGLFARAGWNNGKNETWCFTEIDQNLSAGILINGGKWKRDDDELGIATTLGGLSKDHREYLKLGGNGFILGDGTINYAVENVTEIYYKVKPFKQYPIWFSGDYQFVLNPGYNKDRGPVSILSARFHVEF</sequence>
<comment type="caution">
    <text evidence="2">The sequence shown here is derived from an EMBL/GenBank/DDBJ whole genome shotgun (WGS) entry which is preliminary data.</text>
</comment>
<dbReference type="Proteomes" id="UP000812270">
    <property type="component" value="Unassembled WGS sequence"/>
</dbReference>
<dbReference type="GO" id="GO:0015288">
    <property type="term" value="F:porin activity"/>
    <property type="evidence" value="ECO:0007669"/>
    <property type="project" value="InterPro"/>
</dbReference>
<keyword evidence="3" id="KW-1185">Reference proteome</keyword>
<dbReference type="InterPro" id="IPR007049">
    <property type="entry name" value="Carb-sel_porin_OprB"/>
</dbReference>
<comment type="similarity">
    <text evidence="1">Belongs to the OprB family.</text>
</comment>
<dbReference type="GO" id="GO:0008643">
    <property type="term" value="P:carbohydrate transport"/>
    <property type="evidence" value="ECO:0007669"/>
    <property type="project" value="InterPro"/>
</dbReference>
<evidence type="ECO:0000313" key="3">
    <source>
        <dbReference type="Proteomes" id="UP000812270"/>
    </source>
</evidence>
<evidence type="ECO:0000256" key="1">
    <source>
        <dbReference type="RuleBase" id="RU363072"/>
    </source>
</evidence>
<gene>
    <name evidence="2" type="ORF">KTO63_11445</name>
</gene>
<dbReference type="Pfam" id="PF04966">
    <property type="entry name" value="OprB"/>
    <property type="match status" value="1"/>
</dbReference>
<reference evidence="2" key="1">
    <citation type="submission" date="2021-06" db="EMBL/GenBank/DDBJ databases">
        <authorList>
            <person name="Huq M.A."/>
        </authorList>
    </citation>
    <scope>NUCLEOTIDE SEQUENCE</scope>
    <source>
        <strain evidence="2">MAH-26</strain>
    </source>
</reference>
<dbReference type="GO" id="GO:0016020">
    <property type="term" value="C:membrane"/>
    <property type="evidence" value="ECO:0007669"/>
    <property type="project" value="InterPro"/>
</dbReference>
<keyword evidence="1" id="KW-0732">Signal</keyword>
<dbReference type="AlphaFoldDB" id="A0A9E2W2V6"/>
<evidence type="ECO:0000313" key="2">
    <source>
        <dbReference type="EMBL" id="MBV4357765.1"/>
    </source>
</evidence>
<name>A0A9E2W2V6_9BACT</name>
<feature type="signal peptide" evidence="1">
    <location>
        <begin position="1"/>
        <end position="18"/>
    </location>
</feature>
<protein>
    <submittedName>
        <fullName evidence="2">Carbohydrate porin</fullName>
    </submittedName>
</protein>
<proteinExistence type="inferred from homology"/>
<feature type="chain" id="PRO_5039752810" evidence="1">
    <location>
        <begin position="19"/>
        <end position="434"/>
    </location>
</feature>
<organism evidence="2 3">
    <name type="scientific">Pinibacter aurantiacus</name>
    <dbReference type="NCBI Taxonomy" id="2851599"/>
    <lineage>
        <taxon>Bacteria</taxon>
        <taxon>Pseudomonadati</taxon>
        <taxon>Bacteroidota</taxon>
        <taxon>Chitinophagia</taxon>
        <taxon>Chitinophagales</taxon>
        <taxon>Chitinophagaceae</taxon>
        <taxon>Pinibacter</taxon>
    </lineage>
</organism>
<accession>A0A9E2W2V6</accession>